<dbReference type="Pfam" id="PF12770">
    <property type="entry name" value="CHAT"/>
    <property type="match status" value="1"/>
</dbReference>
<organism evidence="2">
    <name type="scientific">Planktothricoides raciborskii GIHE-MW2</name>
    <dbReference type="NCBI Taxonomy" id="2792601"/>
    <lineage>
        <taxon>Bacteria</taxon>
        <taxon>Bacillati</taxon>
        <taxon>Cyanobacteriota</taxon>
        <taxon>Cyanophyceae</taxon>
        <taxon>Oscillatoriophycideae</taxon>
        <taxon>Oscillatoriales</taxon>
        <taxon>Oscillatoriaceae</taxon>
        <taxon>Planktothricoides</taxon>
    </lineage>
</organism>
<accession>A0AAU8JHZ6</accession>
<protein>
    <submittedName>
        <fullName evidence="2">CHAT domain-containing protein</fullName>
    </submittedName>
</protein>
<gene>
    <name evidence="2" type="ORF">ABWT76_001725</name>
</gene>
<dbReference type="EMBL" id="CP159837">
    <property type="protein sequence ID" value="XCM38849.1"/>
    <property type="molecule type" value="Genomic_DNA"/>
</dbReference>
<sequence>MTKMTAMETEYVGLASAFLQAGVSQVISSLWPVNDEAAGLLAIKFYQAYLAVEPAVIALNQAKTWLKTARQTLLRFMNNY</sequence>
<feature type="domain" description="CHAT" evidence="1">
    <location>
        <begin position="8"/>
        <end position="70"/>
    </location>
</feature>
<dbReference type="AlphaFoldDB" id="A0AAU8JHZ6"/>
<name>A0AAU8JHZ6_9CYAN</name>
<evidence type="ECO:0000259" key="1">
    <source>
        <dbReference type="Pfam" id="PF12770"/>
    </source>
</evidence>
<evidence type="ECO:0000313" key="2">
    <source>
        <dbReference type="EMBL" id="XCM38849.1"/>
    </source>
</evidence>
<proteinExistence type="predicted"/>
<reference evidence="2" key="1">
    <citation type="submission" date="2024-07" db="EMBL/GenBank/DDBJ databases">
        <authorList>
            <person name="Kim Y.J."/>
            <person name="Jeong J.Y."/>
        </authorList>
    </citation>
    <scope>NUCLEOTIDE SEQUENCE</scope>
    <source>
        <strain evidence="2">GIHE-MW2</strain>
    </source>
</reference>
<dbReference type="InterPro" id="IPR024983">
    <property type="entry name" value="CHAT_dom"/>
</dbReference>